<dbReference type="GO" id="GO:0043041">
    <property type="term" value="P:amino acid activation for nonribosomal peptide biosynthetic process"/>
    <property type="evidence" value="ECO:0007669"/>
    <property type="project" value="TreeGrafter"/>
</dbReference>
<gene>
    <name evidence="2" type="ORF">GCM10010185_65700</name>
</gene>
<evidence type="ECO:0000313" key="2">
    <source>
        <dbReference type="EMBL" id="GGP82539.1"/>
    </source>
</evidence>
<feature type="domain" description="Condensation" evidence="1">
    <location>
        <begin position="20"/>
        <end position="467"/>
    </location>
</feature>
<dbReference type="GO" id="GO:0005829">
    <property type="term" value="C:cytosol"/>
    <property type="evidence" value="ECO:0007669"/>
    <property type="project" value="TreeGrafter"/>
</dbReference>
<proteinExistence type="predicted"/>
<dbReference type="CDD" id="cd19531">
    <property type="entry name" value="LCL_NRPS-like"/>
    <property type="match status" value="1"/>
</dbReference>
<dbReference type="Pfam" id="PF00668">
    <property type="entry name" value="Condensation"/>
    <property type="match status" value="1"/>
</dbReference>
<organism evidence="2 3">
    <name type="scientific">Saccharothrix coeruleofusca</name>
    <dbReference type="NCBI Taxonomy" id="33919"/>
    <lineage>
        <taxon>Bacteria</taxon>
        <taxon>Bacillati</taxon>
        <taxon>Actinomycetota</taxon>
        <taxon>Actinomycetes</taxon>
        <taxon>Pseudonocardiales</taxon>
        <taxon>Pseudonocardiaceae</taxon>
        <taxon>Saccharothrix</taxon>
    </lineage>
</organism>
<accession>A0A918ASP2</accession>
<protein>
    <recommendedName>
        <fullName evidence="1">Condensation domain-containing protein</fullName>
    </recommendedName>
</protein>
<dbReference type="SUPFAM" id="SSF52777">
    <property type="entry name" value="CoA-dependent acyltransferases"/>
    <property type="match status" value="2"/>
</dbReference>
<dbReference type="Proteomes" id="UP000639606">
    <property type="component" value="Unassembled WGS sequence"/>
</dbReference>
<dbReference type="GO" id="GO:0031177">
    <property type="term" value="F:phosphopantetheine binding"/>
    <property type="evidence" value="ECO:0007669"/>
    <property type="project" value="TreeGrafter"/>
</dbReference>
<evidence type="ECO:0000259" key="1">
    <source>
        <dbReference type="Pfam" id="PF00668"/>
    </source>
</evidence>
<keyword evidence="3" id="KW-1185">Reference proteome</keyword>
<dbReference type="GO" id="GO:0008610">
    <property type="term" value="P:lipid biosynthetic process"/>
    <property type="evidence" value="ECO:0007669"/>
    <property type="project" value="UniProtKB-ARBA"/>
</dbReference>
<dbReference type="Gene3D" id="3.30.559.30">
    <property type="entry name" value="Nonribosomal peptide synthetase, condensation domain"/>
    <property type="match status" value="1"/>
</dbReference>
<dbReference type="AlphaFoldDB" id="A0A918ASP2"/>
<comment type="caution">
    <text evidence="2">The sequence shown here is derived from an EMBL/GenBank/DDBJ whole genome shotgun (WGS) entry which is preliminary data.</text>
</comment>
<dbReference type="PANTHER" id="PTHR45527:SF1">
    <property type="entry name" value="FATTY ACID SYNTHASE"/>
    <property type="match status" value="1"/>
</dbReference>
<reference evidence="2" key="1">
    <citation type="journal article" date="2014" name="Int. J. Syst. Evol. Microbiol.">
        <title>Complete genome sequence of Corynebacterium casei LMG S-19264T (=DSM 44701T), isolated from a smear-ripened cheese.</title>
        <authorList>
            <consortium name="US DOE Joint Genome Institute (JGI-PGF)"/>
            <person name="Walter F."/>
            <person name="Albersmeier A."/>
            <person name="Kalinowski J."/>
            <person name="Ruckert C."/>
        </authorList>
    </citation>
    <scope>NUCLEOTIDE SEQUENCE</scope>
    <source>
        <strain evidence="2">JCM 3313</strain>
    </source>
</reference>
<reference evidence="2" key="2">
    <citation type="submission" date="2020-09" db="EMBL/GenBank/DDBJ databases">
        <authorList>
            <person name="Sun Q."/>
            <person name="Ohkuma M."/>
        </authorList>
    </citation>
    <scope>NUCLEOTIDE SEQUENCE</scope>
    <source>
        <strain evidence="2">JCM 3313</strain>
    </source>
</reference>
<dbReference type="GO" id="GO:0009366">
    <property type="term" value="C:enterobactin synthetase complex"/>
    <property type="evidence" value="ECO:0007669"/>
    <property type="project" value="TreeGrafter"/>
</dbReference>
<dbReference type="GO" id="GO:0047527">
    <property type="term" value="F:2,3-dihydroxybenzoate-serine ligase activity"/>
    <property type="evidence" value="ECO:0007669"/>
    <property type="project" value="TreeGrafter"/>
</dbReference>
<sequence>MVSAGARRYLGQMPTNITVGQAALWFLHDLAPESAAYNVAFALRILDPVDTGALEQAVRRTARRHDMLRSSFSDVSGQPERVVHGDDVVRLEVRPARDPAAQVRAVIAEPFRLREAPLVRFVLLRDDTGGDTGGVLVMVAHHVVLDAGSQTVIMRDLFEEYRALRTGVPARLPELALTYADHVAAERELLASPRLAELTEHWRRFCAGAPVALELPTDRPRPAVQRYVGSAVSARLPEDAVADVQRVARELRVTPFAFLVAVFEVLLHRYSGQPDFLLGCATSTKDRRMSEVVGFFVNPVLLRPEVGARTTFRELVAQTGGQLRQGTAYRHHPFALLPPALGVPHDPSRSALFQVLVTAYSAGADDTLLDGLFQGVSHGPFDYAGVRVAAVDMPPQQTGQFDLTLELHMSKRSVTATLKYATALFDAATVERLARQYLVLVQSACADPDELAGRLPMMAAEERELLLSAVGGDALDW</sequence>
<dbReference type="InterPro" id="IPR001242">
    <property type="entry name" value="Condensation_dom"/>
</dbReference>
<name>A0A918ASP2_9PSEU</name>
<dbReference type="EMBL" id="BMRG01000023">
    <property type="protein sequence ID" value="GGP82539.1"/>
    <property type="molecule type" value="Genomic_DNA"/>
</dbReference>
<dbReference type="GO" id="GO:0009239">
    <property type="term" value="P:enterobactin biosynthetic process"/>
    <property type="evidence" value="ECO:0007669"/>
    <property type="project" value="TreeGrafter"/>
</dbReference>
<dbReference type="PANTHER" id="PTHR45527">
    <property type="entry name" value="NONRIBOSOMAL PEPTIDE SYNTHETASE"/>
    <property type="match status" value="1"/>
</dbReference>
<dbReference type="InterPro" id="IPR023213">
    <property type="entry name" value="CAT-like_dom_sf"/>
</dbReference>
<evidence type="ECO:0000313" key="3">
    <source>
        <dbReference type="Proteomes" id="UP000639606"/>
    </source>
</evidence>
<dbReference type="Gene3D" id="3.30.559.10">
    <property type="entry name" value="Chloramphenicol acetyltransferase-like domain"/>
    <property type="match status" value="1"/>
</dbReference>